<evidence type="ECO:0000313" key="2">
    <source>
        <dbReference type="EMBL" id="MDP5181569.1"/>
    </source>
</evidence>
<dbReference type="RefSeq" id="WP_305998288.1">
    <property type="nucleotide sequence ID" value="NZ_JASNFN010000002.1"/>
</dbReference>
<dbReference type="EMBL" id="JASNFN010000002">
    <property type="protein sequence ID" value="MDP5181569.1"/>
    <property type="molecule type" value="Genomic_DNA"/>
</dbReference>
<keyword evidence="3" id="KW-1185">Reference proteome</keyword>
<accession>A0ABT9I8T8</accession>
<gene>
    <name evidence="2" type="ORF">QOZ88_02880</name>
</gene>
<evidence type="ECO:0000313" key="3">
    <source>
        <dbReference type="Proteomes" id="UP001233673"/>
    </source>
</evidence>
<name>A0ABT9I8T8_9ACTN</name>
<feature type="region of interest" description="Disordered" evidence="1">
    <location>
        <begin position="205"/>
        <end position="232"/>
    </location>
</feature>
<comment type="caution">
    <text evidence="2">The sequence shown here is derived from an EMBL/GenBank/DDBJ whole genome shotgun (WGS) entry which is preliminary data.</text>
</comment>
<protein>
    <submittedName>
        <fullName evidence="2">Uncharacterized protein</fullName>
    </submittedName>
</protein>
<organism evidence="2 3">
    <name type="scientific">Blastococcus carthaginiensis</name>
    <dbReference type="NCBI Taxonomy" id="3050034"/>
    <lineage>
        <taxon>Bacteria</taxon>
        <taxon>Bacillati</taxon>
        <taxon>Actinomycetota</taxon>
        <taxon>Actinomycetes</taxon>
        <taxon>Geodermatophilales</taxon>
        <taxon>Geodermatophilaceae</taxon>
        <taxon>Blastococcus</taxon>
    </lineage>
</organism>
<evidence type="ECO:0000256" key="1">
    <source>
        <dbReference type="SAM" id="MobiDB-lite"/>
    </source>
</evidence>
<proteinExistence type="predicted"/>
<sequence>MPTSEAPPPTSLRWLTAGGADTDALVATMAARLPADGIAAPTLGQRYRLLRSTYRLLDSRILAAAVSCLDQDVAGPLVHWLATFRELREAARSTRDDPQTPEATVVLAEGHRLSSSQTTEILLHVGGSTIPIRFRLELTADLGQTSVVLRRGAIDEVVCAAALASSLWYADASPELWKGNAPPRELRLLVRPPVEVLLVPPQRTVQVPEPGAEPLASLAVPGTRKPPPAHPG</sequence>
<reference evidence="3" key="1">
    <citation type="submission" date="2023-05" db="EMBL/GenBank/DDBJ databases">
        <title>Draft genome of Pseudofrankia sp. BMG5.37.</title>
        <authorList>
            <person name="Gtari M."/>
            <person name="Ghodhbane F."/>
            <person name="Sbissi I."/>
        </authorList>
    </citation>
    <scope>NUCLEOTIDE SEQUENCE [LARGE SCALE GENOMIC DNA]</scope>
    <source>
        <strain evidence="3">BMG 814</strain>
    </source>
</reference>
<dbReference type="Proteomes" id="UP001233673">
    <property type="component" value="Unassembled WGS sequence"/>
</dbReference>